<dbReference type="EMBL" id="LAZR01000487">
    <property type="protein sequence ID" value="KKN66899.1"/>
    <property type="molecule type" value="Genomic_DNA"/>
</dbReference>
<reference evidence="1" key="1">
    <citation type="journal article" date="2015" name="Nature">
        <title>Complex archaea that bridge the gap between prokaryotes and eukaryotes.</title>
        <authorList>
            <person name="Spang A."/>
            <person name="Saw J.H."/>
            <person name="Jorgensen S.L."/>
            <person name="Zaremba-Niedzwiedzka K."/>
            <person name="Martijn J."/>
            <person name="Lind A.E."/>
            <person name="van Eijk R."/>
            <person name="Schleper C."/>
            <person name="Guy L."/>
            <person name="Ettema T.J."/>
        </authorList>
    </citation>
    <scope>NUCLEOTIDE SEQUENCE</scope>
</reference>
<protein>
    <submittedName>
        <fullName evidence="1">Uncharacterized protein</fullName>
    </submittedName>
</protein>
<evidence type="ECO:0000313" key="1">
    <source>
        <dbReference type="EMBL" id="KKN66899.1"/>
    </source>
</evidence>
<dbReference type="AlphaFoldDB" id="A0A0F9SIM2"/>
<accession>A0A0F9SIM2</accession>
<name>A0A0F9SIM2_9ZZZZ</name>
<organism evidence="1">
    <name type="scientific">marine sediment metagenome</name>
    <dbReference type="NCBI Taxonomy" id="412755"/>
    <lineage>
        <taxon>unclassified sequences</taxon>
        <taxon>metagenomes</taxon>
        <taxon>ecological metagenomes</taxon>
    </lineage>
</organism>
<proteinExistence type="predicted"/>
<sequence>MRKHILLLLALLVASPAWAQIALDAATGEQEAQDQTSITFSHTVAGSDRILFVTVSTLDTVLGDRTVSTVTYNAVSMSLVAAADSPNHRSELWFLIAPATGANNVVVTMGGTCLRIWPGAVSYTGVAESSPVEANNTATGSSTTASVAVTTLTNNAWVIDSMGHSGAGDETVGAGQTERVESPAIGSAQGNVSDEGPNTPVGSVTMSWTFGSSRIWATVAAAFKPVGARRPVVVY</sequence>
<comment type="caution">
    <text evidence="1">The sequence shown here is derived from an EMBL/GenBank/DDBJ whole genome shotgun (WGS) entry which is preliminary data.</text>
</comment>
<gene>
    <name evidence="1" type="ORF">LCGC14_0466740</name>
</gene>